<dbReference type="GeneID" id="54569621"/>
<evidence type="ECO:0000313" key="2">
    <source>
        <dbReference type="EMBL" id="KAF2169370.1"/>
    </source>
</evidence>
<dbReference type="InterPro" id="IPR036412">
    <property type="entry name" value="HAD-like_sf"/>
</dbReference>
<protein>
    <recommendedName>
        <fullName evidence="4">HAD-like protein</fullName>
    </recommendedName>
</protein>
<dbReference type="PANTHER" id="PTHR43885:SF1">
    <property type="entry name" value="SUPERFAMILY HYDROLASE, PUTATIVE (AFU_ORTHOLOGUE AFUA_4G13290)-RELATED"/>
    <property type="match status" value="1"/>
</dbReference>
<dbReference type="SFLD" id="SFLDG01129">
    <property type="entry name" value="C1.5:_HAD__Beta-PGM__Phosphata"/>
    <property type="match status" value="1"/>
</dbReference>
<dbReference type="OrthoDB" id="426235at2759"/>
<organism evidence="2 3">
    <name type="scientific">Zasmidium cellare ATCC 36951</name>
    <dbReference type="NCBI Taxonomy" id="1080233"/>
    <lineage>
        <taxon>Eukaryota</taxon>
        <taxon>Fungi</taxon>
        <taxon>Dikarya</taxon>
        <taxon>Ascomycota</taxon>
        <taxon>Pezizomycotina</taxon>
        <taxon>Dothideomycetes</taxon>
        <taxon>Dothideomycetidae</taxon>
        <taxon>Mycosphaerellales</taxon>
        <taxon>Mycosphaerellaceae</taxon>
        <taxon>Zasmidium</taxon>
    </lineage>
</organism>
<dbReference type="Proteomes" id="UP000799537">
    <property type="component" value="Unassembled WGS sequence"/>
</dbReference>
<feature type="region of interest" description="Disordered" evidence="1">
    <location>
        <begin position="1"/>
        <end position="21"/>
    </location>
</feature>
<dbReference type="EMBL" id="ML993588">
    <property type="protein sequence ID" value="KAF2169370.1"/>
    <property type="molecule type" value="Genomic_DNA"/>
</dbReference>
<accession>A0A6A6CT85</accession>
<sequence length="238" mass="26022">MSSRRSFAPLGSPNGDPTDNRLQLKGIVFDMDGTLCEPQNYMFGQMREALNITKQTDILDHIHALPEPEQSEAFAKVQQIESDAMVKQTPQAGLVTLMEFLDRCGVRKAICTRNFDAPVNHLLTNHIPNHLTPFSPVVTRGFRPPKPSPAGILHIAQAWGIVDSADVPDTPPSERPLPLLMVGDSEDDVAAGRDAGAVTVFLTSPGKEDLETDPRTDVVIKRLDELVGLLEKGLEARV</sequence>
<evidence type="ECO:0008006" key="4">
    <source>
        <dbReference type="Google" id="ProtNLM"/>
    </source>
</evidence>
<reference evidence="2" key="1">
    <citation type="journal article" date="2020" name="Stud. Mycol.">
        <title>101 Dothideomycetes genomes: a test case for predicting lifestyles and emergence of pathogens.</title>
        <authorList>
            <person name="Haridas S."/>
            <person name="Albert R."/>
            <person name="Binder M."/>
            <person name="Bloem J."/>
            <person name="Labutti K."/>
            <person name="Salamov A."/>
            <person name="Andreopoulos B."/>
            <person name="Baker S."/>
            <person name="Barry K."/>
            <person name="Bills G."/>
            <person name="Bluhm B."/>
            <person name="Cannon C."/>
            <person name="Castanera R."/>
            <person name="Culley D."/>
            <person name="Daum C."/>
            <person name="Ezra D."/>
            <person name="Gonzalez J."/>
            <person name="Henrissat B."/>
            <person name="Kuo A."/>
            <person name="Liang C."/>
            <person name="Lipzen A."/>
            <person name="Lutzoni F."/>
            <person name="Magnuson J."/>
            <person name="Mondo S."/>
            <person name="Nolan M."/>
            <person name="Ohm R."/>
            <person name="Pangilinan J."/>
            <person name="Park H.-J."/>
            <person name="Ramirez L."/>
            <person name="Alfaro M."/>
            <person name="Sun H."/>
            <person name="Tritt A."/>
            <person name="Yoshinaga Y."/>
            <person name="Zwiers L.-H."/>
            <person name="Turgeon B."/>
            <person name="Goodwin S."/>
            <person name="Spatafora J."/>
            <person name="Crous P."/>
            <person name="Grigoriev I."/>
        </authorList>
    </citation>
    <scope>NUCLEOTIDE SEQUENCE</scope>
    <source>
        <strain evidence="2">ATCC 36951</strain>
    </source>
</reference>
<dbReference type="Gene3D" id="3.40.50.1000">
    <property type="entry name" value="HAD superfamily/HAD-like"/>
    <property type="match status" value="1"/>
</dbReference>
<dbReference type="InterPro" id="IPR023214">
    <property type="entry name" value="HAD_sf"/>
</dbReference>
<keyword evidence="3" id="KW-1185">Reference proteome</keyword>
<gene>
    <name evidence="2" type="ORF">M409DRAFT_65055</name>
</gene>
<evidence type="ECO:0000256" key="1">
    <source>
        <dbReference type="SAM" id="MobiDB-lite"/>
    </source>
</evidence>
<dbReference type="AlphaFoldDB" id="A0A6A6CT85"/>
<name>A0A6A6CT85_ZASCE</name>
<dbReference type="RefSeq" id="XP_033670259.1">
    <property type="nucleotide sequence ID" value="XM_033816349.1"/>
</dbReference>
<dbReference type="SFLD" id="SFLDS00003">
    <property type="entry name" value="Haloacid_Dehalogenase"/>
    <property type="match status" value="1"/>
</dbReference>
<evidence type="ECO:0000313" key="3">
    <source>
        <dbReference type="Proteomes" id="UP000799537"/>
    </source>
</evidence>
<dbReference type="Gene3D" id="1.10.260.80">
    <property type="match status" value="1"/>
</dbReference>
<dbReference type="PANTHER" id="PTHR43885">
    <property type="entry name" value="HALOACID DEHALOGENASE-LIKE HYDROLASE"/>
    <property type="match status" value="1"/>
</dbReference>
<dbReference type="CDD" id="cd01427">
    <property type="entry name" value="HAD_like"/>
    <property type="match status" value="1"/>
</dbReference>
<dbReference type="Pfam" id="PF00702">
    <property type="entry name" value="Hydrolase"/>
    <property type="match status" value="1"/>
</dbReference>
<dbReference type="SUPFAM" id="SSF56784">
    <property type="entry name" value="HAD-like"/>
    <property type="match status" value="1"/>
</dbReference>
<proteinExistence type="predicted"/>